<name>A0ABV9ERV5_9ACTN</name>
<reference evidence="4" key="1">
    <citation type="journal article" date="2019" name="Int. J. Syst. Evol. Microbiol.">
        <title>The Global Catalogue of Microorganisms (GCM) 10K type strain sequencing project: providing services to taxonomists for standard genome sequencing and annotation.</title>
        <authorList>
            <consortium name="The Broad Institute Genomics Platform"/>
            <consortium name="The Broad Institute Genome Sequencing Center for Infectious Disease"/>
            <person name="Wu L."/>
            <person name="Ma J."/>
        </authorList>
    </citation>
    <scope>NUCLEOTIDE SEQUENCE [LARGE SCALE GENOMIC DNA]</scope>
    <source>
        <strain evidence="4">CCUG 49560</strain>
    </source>
</reference>
<dbReference type="Pfam" id="PF01370">
    <property type="entry name" value="Epimerase"/>
    <property type="match status" value="1"/>
</dbReference>
<dbReference type="InterPro" id="IPR036291">
    <property type="entry name" value="NAD(P)-bd_dom_sf"/>
</dbReference>
<accession>A0ABV9ERV5</accession>
<dbReference type="Gene3D" id="3.40.50.720">
    <property type="entry name" value="NAD(P)-binding Rossmann-like Domain"/>
    <property type="match status" value="1"/>
</dbReference>
<gene>
    <name evidence="3" type="ORF">ACFO8L_36280</name>
</gene>
<evidence type="ECO:0000259" key="2">
    <source>
        <dbReference type="Pfam" id="PF01370"/>
    </source>
</evidence>
<feature type="domain" description="NAD-dependent epimerase/dehydratase" evidence="2">
    <location>
        <begin position="8"/>
        <end position="223"/>
    </location>
</feature>
<dbReference type="PANTHER" id="PTHR43000">
    <property type="entry name" value="DTDP-D-GLUCOSE 4,6-DEHYDRATASE-RELATED"/>
    <property type="match status" value="1"/>
</dbReference>
<evidence type="ECO:0000313" key="3">
    <source>
        <dbReference type="EMBL" id="MFC4591598.1"/>
    </source>
</evidence>
<dbReference type="Proteomes" id="UP001595891">
    <property type="component" value="Unassembled WGS sequence"/>
</dbReference>
<comment type="caution">
    <text evidence="3">The sequence shown here is derived from an EMBL/GenBank/DDBJ whole genome shotgun (WGS) entry which is preliminary data.</text>
</comment>
<evidence type="ECO:0000313" key="4">
    <source>
        <dbReference type="Proteomes" id="UP001595891"/>
    </source>
</evidence>
<evidence type="ECO:0000256" key="1">
    <source>
        <dbReference type="ARBA" id="ARBA00007637"/>
    </source>
</evidence>
<sequence length="293" mass="31105">MTRDPRRVLVTGASGRLGRATLDLLARHEVPATALDLYDPGDLPADRVVTGSAGDARAVREALAGVDTVIHCAARAAPSLGTAEEVFVGNTRATFVVLEEAAQAGVRRAVLASSFSVTGLPWSARELHPAYLPVDEATPLQVEDPYALSKQVDEATAAMMARRYGMDSVAMRYPLLGGPADQFPKRAAMYAADPGSGARELWTYLDTRDAARAGWLAVTRPLTGAHVLFLAAPDTLAVQPTEELLDRYHPGVERRAPVPGHAAPIDVGAATRLLGFRAEHLYPVERASGPVAS</sequence>
<keyword evidence="4" id="KW-1185">Reference proteome</keyword>
<dbReference type="RefSeq" id="WP_262850280.1">
    <property type="nucleotide sequence ID" value="NZ_JANZYP010000100.1"/>
</dbReference>
<dbReference type="InterPro" id="IPR001509">
    <property type="entry name" value="Epimerase_deHydtase"/>
</dbReference>
<proteinExistence type="inferred from homology"/>
<comment type="similarity">
    <text evidence="1">Belongs to the NAD(P)-dependent epimerase/dehydratase family.</text>
</comment>
<dbReference type="SUPFAM" id="SSF51735">
    <property type="entry name" value="NAD(P)-binding Rossmann-fold domains"/>
    <property type="match status" value="1"/>
</dbReference>
<dbReference type="EMBL" id="JBHSFN010000034">
    <property type="protein sequence ID" value="MFC4591598.1"/>
    <property type="molecule type" value="Genomic_DNA"/>
</dbReference>
<protein>
    <submittedName>
        <fullName evidence="3">NAD-dependent epimerase/dehydratase family protein</fullName>
    </submittedName>
</protein>
<organism evidence="3 4">
    <name type="scientific">Sphaerisporangium corydalis</name>
    <dbReference type="NCBI Taxonomy" id="1441875"/>
    <lineage>
        <taxon>Bacteria</taxon>
        <taxon>Bacillati</taxon>
        <taxon>Actinomycetota</taxon>
        <taxon>Actinomycetes</taxon>
        <taxon>Streptosporangiales</taxon>
        <taxon>Streptosporangiaceae</taxon>
        <taxon>Sphaerisporangium</taxon>
    </lineage>
</organism>